<evidence type="ECO:0000313" key="1">
    <source>
        <dbReference type="EMBL" id="GBP30523.1"/>
    </source>
</evidence>
<reference evidence="1 2" key="1">
    <citation type="journal article" date="2019" name="Commun. Biol.">
        <title>The bagworm genome reveals a unique fibroin gene that provides high tensile strength.</title>
        <authorList>
            <person name="Kono N."/>
            <person name="Nakamura H."/>
            <person name="Ohtoshi R."/>
            <person name="Tomita M."/>
            <person name="Numata K."/>
            <person name="Arakawa K."/>
        </authorList>
    </citation>
    <scope>NUCLEOTIDE SEQUENCE [LARGE SCALE GENOMIC DNA]</scope>
</reference>
<organism evidence="1 2">
    <name type="scientific">Eumeta variegata</name>
    <name type="common">Bagworm moth</name>
    <name type="synonym">Eumeta japonica</name>
    <dbReference type="NCBI Taxonomy" id="151549"/>
    <lineage>
        <taxon>Eukaryota</taxon>
        <taxon>Metazoa</taxon>
        <taxon>Ecdysozoa</taxon>
        <taxon>Arthropoda</taxon>
        <taxon>Hexapoda</taxon>
        <taxon>Insecta</taxon>
        <taxon>Pterygota</taxon>
        <taxon>Neoptera</taxon>
        <taxon>Endopterygota</taxon>
        <taxon>Lepidoptera</taxon>
        <taxon>Glossata</taxon>
        <taxon>Ditrysia</taxon>
        <taxon>Tineoidea</taxon>
        <taxon>Psychidae</taxon>
        <taxon>Oiketicinae</taxon>
        <taxon>Eumeta</taxon>
    </lineage>
</organism>
<proteinExistence type="predicted"/>
<dbReference type="AlphaFoldDB" id="A0A4C1UVK3"/>
<accession>A0A4C1UVK3</accession>
<sequence>MPDALIATLGGGYNFVYAECLLSKKCLGSVTPAAFSHGALRASSAEIGYVRVRRSRARAPIHEPHRRRSHRNKNV</sequence>
<dbReference type="Proteomes" id="UP000299102">
    <property type="component" value="Unassembled WGS sequence"/>
</dbReference>
<evidence type="ECO:0000313" key="2">
    <source>
        <dbReference type="Proteomes" id="UP000299102"/>
    </source>
</evidence>
<keyword evidence="2" id="KW-1185">Reference proteome</keyword>
<dbReference type="EMBL" id="BGZK01000234">
    <property type="protein sequence ID" value="GBP30523.1"/>
    <property type="molecule type" value="Genomic_DNA"/>
</dbReference>
<comment type="caution">
    <text evidence="1">The sequence shown here is derived from an EMBL/GenBank/DDBJ whole genome shotgun (WGS) entry which is preliminary data.</text>
</comment>
<name>A0A4C1UVK3_EUMVA</name>
<gene>
    <name evidence="1" type="ORF">EVAR_94703_1</name>
</gene>
<protein>
    <submittedName>
        <fullName evidence="1">Uncharacterized protein</fullName>
    </submittedName>
</protein>